<evidence type="ECO:0000256" key="1">
    <source>
        <dbReference type="ARBA" id="ARBA00004651"/>
    </source>
</evidence>
<evidence type="ECO:0000256" key="2">
    <source>
        <dbReference type="ARBA" id="ARBA00022448"/>
    </source>
</evidence>
<keyword evidence="6 9" id="KW-1133">Transmembrane helix</keyword>
<dbReference type="PANTHER" id="PTHR11795:SF445">
    <property type="entry name" value="AMINO ACID ABC TRANSPORTER PERMEASE PROTEIN"/>
    <property type="match status" value="1"/>
</dbReference>
<evidence type="ECO:0000256" key="4">
    <source>
        <dbReference type="ARBA" id="ARBA00022692"/>
    </source>
</evidence>
<protein>
    <submittedName>
        <fullName evidence="10">Branched-chain amino acid ABC transporter permease</fullName>
    </submittedName>
</protein>
<dbReference type="Proteomes" id="UP001500957">
    <property type="component" value="Unassembled WGS sequence"/>
</dbReference>
<keyword evidence="5" id="KW-0029">Amino-acid transport</keyword>
<dbReference type="EMBL" id="BAAAHE010000016">
    <property type="protein sequence ID" value="GAA0619382.1"/>
    <property type="molecule type" value="Genomic_DNA"/>
</dbReference>
<accession>A0ABN1GTS8</accession>
<keyword evidence="2" id="KW-0813">Transport</keyword>
<evidence type="ECO:0000256" key="9">
    <source>
        <dbReference type="SAM" id="Phobius"/>
    </source>
</evidence>
<keyword evidence="7 9" id="KW-0472">Membrane</keyword>
<reference evidence="10 11" key="1">
    <citation type="journal article" date="2019" name="Int. J. Syst. Evol. Microbiol.">
        <title>The Global Catalogue of Microorganisms (GCM) 10K type strain sequencing project: providing services to taxonomists for standard genome sequencing and annotation.</title>
        <authorList>
            <consortium name="The Broad Institute Genomics Platform"/>
            <consortium name="The Broad Institute Genome Sequencing Center for Infectious Disease"/>
            <person name="Wu L."/>
            <person name="Ma J."/>
        </authorList>
    </citation>
    <scope>NUCLEOTIDE SEQUENCE [LARGE SCALE GENOMIC DNA]</scope>
    <source>
        <strain evidence="10 11">JCM 10671</strain>
    </source>
</reference>
<evidence type="ECO:0000313" key="10">
    <source>
        <dbReference type="EMBL" id="GAA0619382.1"/>
    </source>
</evidence>
<feature type="transmembrane region" description="Helical" evidence="9">
    <location>
        <begin position="12"/>
        <end position="37"/>
    </location>
</feature>
<dbReference type="InterPro" id="IPR052157">
    <property type="entry name" value="BCAA_transport_permease"/>
</dbReference>
<dbReference type="Pfam" id="PF02653">
    <property type="entry name" value="BPD_transp_2"/>
    <property type="match status" value="1"/>
</dbReference>
<organism evidence="10 11">
    <name type="scientific">Sporichthya brevicatena</name>
    <dbReference type="NCBI Taxonomy" id="171442"/>
    <lineage>
        <taxon>Bacteria</taxon>
        <taxon>Bacillati</taxon>
        <taxon>Actinomycetota</taxon>
        <taxon>Actinomycetes</taxon>
        <taxon>Sporichthyales</taxon>
        <taxon>Sporichthyaceae</taxon>
        <taxon>Sporichthya</taxon>
    </lineage>
</organism>
<feature type="transmembrane region" description="Helical" evidence="9">
    <location>
        <begin position="44"/>
        <end position="63"/>
    </location>
</feature>
<evidence type="ECO:0000256" key="8">
    <source>
        <dbReference type="ARBA" id="ARBA00037998"/>
    </source>
</evidence>
<keyword evidence="11" id="KW-1185">Reference proteome</keyword>
<feature type="transmembrane region" description="Helical" evidence="9">
    <location>
        <begin position="307"/>
        <end position="324"/>
    </location>
</feature>
<feature type="transmembrane region" description="Helical" evidence="9">
    <location>
        <begin position="258"/>
        <end position="287"/>
    </location>
</feature>
<evidence type="ECO:0000256" key="5">
    <source>
        <dbReference type="ARBA" id="ARBA00022970"/>
    </source>
</evidence>
<keyword evidence="4 9" id="KW-0812">Transmembrane</keyword>
<proteinExistence type="inferred from homology"/>
<feature type="transmembrane region" description="Helical" evidence="9">
    <location>
        <begin position="93"/>
        <end position="113"/>
    </location>
</feature>
<feature type="transmembrane region" description="Helical" evidence="9">
    <location>
        <begin position="125"/>
        <end position="144"/>
    </location>
</feature>
<evidence type="ECO:0000256" key="6">
    <source>
        <dbReference type="ARBA" id="ARBA00022989"/>
    </source>
</evidence>
<dbReference type="InterPro" id="IPR001851">
    <property type="entry name" value="ABC_transp_permease"/>
</dbReference>
<feature type="transmembrane region" description="Helical" evidence="9">
    <location>
        <begin position="226"/>
        <end position="246"/>
    </location>
</feature>
<feature type="transmembrane region" description="Helical" evidence="9">
    <location>
        <begin position="177"/>
        <end position="197"/>
    </location>
</feature>
<comment type="caution">
    <text evidence="10">The sequence shown here is derived from an EMBL/GenBank/DDBJ whole genome shotgun (WGS) entry which is preliminary data.</text>
</comment>
<comment type="similarity">
    <text evidence="8">Belongs to the binding-protein-dependent transport system permease family. LivHM subfamily.</text>
</comment>
<evidence type="ECO:0000256" key="7">
    <source>
        <dbReference type="ARBA" id="ARBA00023136"/>
    </source>
</evidence>
<keyword evidence="3" id="KW-1003">Cell membrane</keyword>
<name>A0ABN1GTS8_9ACTN</name>
<evidence type="ECO:0000256" key="3">
    <source>
        <dbReference type="ARBA" id="ARBA00022475"/>
    </source>
</evidence>
<dbReference type="PANTHER" id="PTHR11795">
    <property type="entry name" value="BRANCHED-CHAIN AMINO ACID TRANSPORT SYSTEM PERMEASE PROTEIN LIVH"/>
    <property type="match status" value="1"/>
</dbReference>
<dbReference type="CDD" id="cd06582">
    <property type="entry name" value="TM_PBP1_LivH_like"/>
    <property type="match status" value="1"/>
</dbReference>
<dbReference type="RefSeq" id="WP_344604649.1">
    <property type="nucleotide sequence ID" value="NZ_BAAAHE010000016.1"/>
</dbReference>
<sequence>MDSLTAMDLNGGLVGPSIVAGVTTSGLYGLVAVALVLSYRISRTIAFVHGGIVLAGALLFWYFCTPTYSGGEDLLAGLDDGGGGGGRPELPKWPVMIGLMLAGAAVAAFYGWIVTSTRMATYPRVTLTNFSLALMLIMVGIIFTKNKSSGEQAPSPFGGGGFNVDTPGGSVSQRVSYHQLATLIILVAVVIGFAILLQQTRFGVYTRAVADNVEASKLVGVPIGKVGTIVYAISGAIAALGGILIANPVGTETTGILFIFLRALIVCVLGAFASIPLALAGAVLIAVIDSMIESGVFGTPDKAIKEIVVVAILFSVVIGIDRFGKKGSSVLAGH</sequence>
<gene>
    <name evidence="10" type="ORF">GCM10009547_22290</name>
</gene>
<comment type="subcellular location">
    <subcellularLocation>
        <location evidence="1">Cell membrane</location>
        <topology evidence="1">Multi-pass membrane protein</topology>
    </subcellularLocation>
</comment>
<evidence type="ECO:0000313" key="11">
    <source>
        <dbReference type="Proteomes" id="UP001500957"/>
    </source>
</evidence>